<keyword evidence="5" id="KW-0812">Transmembrane</keyword>
<dbReference type="Proteomes" id="UP001165122">
    <property type="component" value="Unassembled WGS sequence"/>
</dbReference>
<evidence type="ECO:0000256" key="14">
    <source>
        <dbReference type="ARBA" id="ARBA00026104"/>
    </source>
</evidence>
<evidence type="ECO:0000256" key="4">
    <source>
        <dbReference type="ARBA" id="ARBA00022553"/>
    </source>
</evidence>
<evidence type="ECO:0000259" key="15">
    <source>
        <dbReference type="Pfam" id="PF01764"/>
    </source>
</evidence>
<evidence type="ECO:0000256" key="13">
    <source>
        <dbReference type="ARBA" id="ARBA00024531"/>
    </source>
</evidence>
<protein>
    <recommendedName>
        <fullName evidence="14">sn-1-specific diacylglycerol lipase</fullName>
        <ecNumber evidence="14">3.1.1.116</ecNumber>
    </recommendedName>
</protein>
<dbReference type="InterPro" id="IPR029058">
    <property type="entry name" value="AB_hydrolase_fold"/>
</dbReference>
<evidence type="ECO:0000256" key="7">
    <source>
        <dbReference type="ARBA" id="ARBA00022801"/>
    </source>
</evidence>
<dbReference type="Pfam" id="PF01764">
    <property type="entry name" value="Lipase_3"/>
    <property type="match status" value="1"/>
</dbReference>
<evidence type="ECO:0000256" key="6">
    <source>
        <dbReference type="ARBA" id="ARBA00022723"/>
    </source>
</evidence>
<keyword evidence="7" id="KW-0378">Hydrolase</keyword>
<dbReference type="GO" id="GO:0046872">
    <property type="term" value="F:metal ion binding"/>
    <property type="evidence" value="ECO:0007669"/>
    <property type="project" value="UniProtKB-KW"/>
</dbReference>
<evidence type="ECO:0000256" key="11">
    <source>
        <dbReference type="ARBA" id="ARBA00023098"/>
    </source>
</evidence>
<dbReference type="InterPro" id="IPR052214">
    <property type="entry name" value="DAG_Lipase-Related"/>
</dbReference>
<keyword evidence="8" id="KW-0106">Calcium</keyword>
<dbReference type="GO" id="GO:0016042">
    <property type="term" value="P:lipid catabolic process"/>
    <property type="evidence" value="ECO:0007669"/>
    <property type="project" value="UniProtKB-KW"/>
</dbReference>
<keyword evidence="12" id="KW-0472">Membrane</keyword>
<dbReference type="EC" id="3.1.1.116" evidence="14"/>
<keyword evidence="17" id="KW-1185">Reference proteome</keyword>
<keyword evidence="6" id="KW-0479">Metal-binding</keyword>
<evidence type="ECO:0000256" key="12">
    <source>
        <dbReference type="ARBA" id="ARBA00023136"/>
    </source>
</evidence>
<dbReference type="GO" id="GO:0016298">
    <property type="term" value="F:lipase activity"/>
    <property type="evidence" value="ECO:0007669"/>
    <property type="project" value="TreeGrafter"/>
</dbReference>
<keyword evidence="4" id="KW-0597">Phosphoprotein</keyword>
<reference evidence="17" key="1">
    <citation type="journal article" date="2023" name="Commun. Biol.">
        <title>Genome analysis of Parmales, the sister group of diatoms, reveals the evolutionary specialization of diatoms from phago-mixotrophs to photoautotrophs.</title>
        <authorList>
            <person name="Ban H."/>
            <person name="Sato S."/>
            <person name="Yoshikawa S."/>
            <person name="Yamada K."/>
            <person name="Nakamura Y."/>
            <person name="Ichinomiya M."/>
            <person name="Sato N."/>
            <person name="Blanc-Mathieu R."/>
            <person name="Endo H."/>
            <person name="Kuwata A."/>
            <person name="Ogata H."/>
        </authorList>
    </citation>
    <scope>NUCLEOTIDE SEQUENCE [LARGE SCALE GENOMIC DNA]</scope>
    <source>
        <strain evidence="17">NIES 3700</strain>
    </source>
</reference>
<sequence length="406" mass="45302">MPPKLLIQNLDALSNSRNSTMLTSPRVVEAAQKVAERVERLANSTRPLQVRVIATLLTPLSEEACSTILTLISTLSSLNTTSLTLSHLSSLSSLQPPLPPLPPTPIDPSLKSDICHYVHHTSASYGWLGRLFFKRRLTLTLRKIISLQTNIPKGDIVMVKRSERGRPSFYVAIDRKRCEIVLCIRGTMSISDIFTDLTIEDASDDTCIEHSGIKSAASKVFNITSPVIMSLKKEHPDYRLVLTGHSLGAGCANYLSKLFKEEEGFGAKTFCYGVPCLEVGEERGAGGGWSRWVTGDDNSNVVSVIINGDPFSRLSLGHVKDVISACKSQSQDESMSWNDLSKKMKHCKLYPPGRIIEVDDRSEEIVVGEVTKGRYDTIRIGREAFDLRWHLPERYEKTLKRWRKQC</sequence>
<keyword evidence="9" id="KW-0442">Lipid degradation</keyword>
<dbReference type="SUPFAM" id="SSF53474">
    <property type="entry name" value="alpha/beta-Hydrolases"/>
    <property type="match status" value="1"/>
</dbReference>
<dbReference type="CDD" id="cd00519">
    <property type="entry name" value="Lipase_3"/>
    <property type="match status" value="1"/>
</dbReference>
<comment type="catalytic activity">
    <reaction evidence="13">
        <text>a 1,2-diacyl-sn-glycerol + H2O = a 2-acylglycerol + a fatty acid + H(+)</text>
        <dbReference type="Rhea" id="RHEA:33275"/>
        <dbReference type="ChEBI" id="CHEBI:15377"/>
        <dbReference type="ChEBI" id="CHEBI:15378"/>
        <dbReference type="ChEBI" id="CHEBI:17389"/>
        <dbReference type="ChEBI" id="CHEBI:17815"/>
        <dbReference type="ChEBI" id="CHEBI:28868"/>
        <dbReference type="EC" id="3.1.1.116"/>
    </reaction>
    <physiologicalReaction direction="left-to-right" evidence="13">
        <dbReference type="Rhea" id="RHEA:33276"/>
    </physiologicalReaction>
</comment>
<evidence type="ECO:0000256" key="1">
    <source>
        <dbReference type="ARBA" id="ARBA00001913"/>
    </source>
</evidence>
<dbReference type="Gene3D" id="3.40.50.1820">
    <property type="entry name" value="alpha/beta hydrolase"/>
    <property type="match status" value="1"/>
</dbReference>
<dbReference type="EMBL" id="BRXW01000171">
    <property type="protein sequence ID" value="GMI12058.1"/>
    <property type="molecule type" value="Genomic_DNA"/>
</dbReference>
<feature type="domain" description="Fungal lipase-type" evidence="15">
    <location>
        <begin position="181"/>
        <end position="313"/>
    </location>
</feature>
<keyword evidence="3" id="KW-1003">Cell membrane</keyword>
<proteinExistence type="predicted"/>
<accession>A0A9W7FH11</accession>
<evidence type="ECO:0000313" key="17">
    <source>
        <dbReference type="Proteomes" id="UP001165122"/>
    </source>
</evidence>
<comment type="cofactor">
    <cofactor evidence="1">
        <name>Ca(2+)</name>
        <dbReference type="ChEBI" id="CHEBI:29108"/>
    </cofactor>
</comment>
<name>A0A9W7FH11_9STRA</name>
<comment type="caution">
    <text evidence="16">The sequence shown here is derived from an EMBL/GenBank/DDBJ whole genome shotgun (WGS) entry which is preliminary data.</text>
</comment>
<dbReference type="PANTHER" id="PTHR45792">
    <property type="entry name" value="DIACYLGLYCEROL LIPASE HOMOLOG-RELATED"/>
    <property type="match status" value="1"/>
</dbReference>
<keyword evidence="10" id="KW-1133">Transmembrane helix</keyword>
<evidence type="ECO:0000256" key="10">
    <source>
        <dbReference type="ARBA" id="ARBA00022989"/>
    </source>
</evidence>
<evidence type="ECO:0000313" key="16">
    <source>
        <dbReference type="EMBL" id="GMI12058.1"/>
    </source>
</evidence>
<comment type="subcellular location">
    <subcellularLocation>
        <location evidence="2">Cell membrane</location>
        <topology evidence="2">Multi-pass membrane protein</topology>
    </subcellularLocation>
</comment>
<evidence type="ECO:0000256" key="2">
    <source>
        <dbReference type="ARBA" id="ARBA00004651"/>
    </source>
</evidence>
<organism evidence="16 17">
    <name type="scientific">Triparma laevis f. longispina</name>
    <dbReference type="NCBI Taxonomy" id="1714387"/>
    <lineage>
        <taxon>Eukaryota</taxon>
        <taxon>Sar</taxon>
        <taxon>Stramenopiles</taxon>
        <taxon>Ochrophyta</taxon>
        <taxon>Bolidophyceae</taxon>
        <taxon>Parmales</taxon>
        <taxon>Triparmaceae</taxon>
        <taxon>Triparma</taxon>
    </lineage>
</organism>
<gene>
    <name evidence="16" type="ORF">TrLO_g2625</name>
</gene>
<dbReference type="PANTHER" id="PTHR45792:SF8">
    <property type="entry name" value="DIACYLGLYCEROL LIPASE-ALPHA"/>
    <property type="match status" value="1"/>
</dbReference>
<dbReference type="GO" id="GO:0005886">
    <property type="term" value="C:plasma membrane"/>
    <property type="evidence" value="ECO:0007669"/>
    <property type="project" value="UniProtKB-SubCell"/>
</dbReference>
<keyword evidence="11" id="KW-0443">Lipid metabolism</keyword>
<evidence type="ECO:0000256" key="9">
    <source>
        <dbReference type="ARBA" id="ARBA00022963"/>
    </source>
</evidence>
<dbReference type="OrthoDB" id="45753at2759"/>
<dbReference type="AlphaFoldDB" id="A0A9W7FH11"/>
<evidence type="ECO:0000256" key="8">
    <source>
        <dbReference type="ARBA" id="ARBA00022837"/>
    </source>
</evidence>
<dbReference type="InterPro" id="IPR002921">
    <property type="entry name" value="Fungal_lipase-type"/>
</dbReference>
<evidence type="ECO:0000256" key="5">
    <source>
        <dbReference type="ARBA" id="ARBA00022692"/>
    </source>
</evidence>
<evidence type="ECO:0000256" key="3">
    <source>
        <dbReference type="ARBA" id="ARBA00022475"/>
    </source>
</evidence>